<protein>
    <submittedName>
        <fullName evidence="1">Uncharacterized protein</fullName>
    </submittedName>
</protein>
<dbReference type="AlphaFoldDB" id="A0AAW1MH09"/>
<gene>
    <name evidence="1" type="ORF">QE152_g6893</name>
</gene>
<evidence type="ECO:0000313" key="1">
    <source>
        <dbReference type="EMBL" id="KAK9745489.1"/>
    </source>
</evidence>
<name>A0AAW1MH09_POPJA</name>
<accession>A0AAW1MH09</accession>
<proteinExistence type="predicted"/>
<evidence type="ECO:0000313" key="2">
    <source>
        <dbReference type="Proteomes" id="UP001458880"/>
    </source>
</evidence>
<dbReference type="Proteomes" id="UP001458880">
    <property type="component" value="Unassembled WGS sequence"/>
</dbReference>
<comment type="caution">
    <text evidence="1">The sequence shown here is derived from an EMBL/GenBank/DDBJ whole genome shotgun (WGS) entry which is preliminary data.</text>
</comment>
<organism evidence="1 2">
    <name type="scientific">Popillia japonica</name>
    <name type="common">Japanese beetle</name>
    <dbReference type="NCBI Taxonomy" id="7064"/>
    <lineage>
        <taxon>Eukaryota</taxon>
        <taxon>Metazoa</taxon>
        <taxon>Ecdysozoa</taxon>
        <taxon>Arthropoda</taxon>
        <taxon>Hexapoda</taxon>
        <taxon>Insecta</taxon>
        <taxon>Pterygota</taxon>
        <taxon>Neoptera</taxon>
        <taxon>Endopterygota</taxon>
        <taxon>Coleoptera</taxon>
        <taxon>Polyphaga</taxon>
        <taxon>Scarabaeiformia</taxon>
        <taxon>Scarabaeidae</taxon>
        <taxon>Rutelinae</taxon>
        <taxon>Popillia</taxon>
    </lineage>
</organism>
<reference evidence="1 2" key="1">
    <citation type="journal article" date="2024" name="BMC Genomics">
        <title>De novo assembly and annotation of Popillia japonica's genome with initial clues to its potential as an invasive pest.</title>
        <authorList>
            <person name="Cucini C."/>
            <person name="Boschi S."/>
            <person name="Funari R."/>
            <person name="Cardaioli E."/>
            <person name="Iannotti N."/>
            <person name="Marturano G."/>
            <person name="Paoli F."/>
            <person name="Bruttini M."/>
            <person name="Carapelli A."/>
            <person name="Frati F."/>
            <person name="Nardi F."/>
        </authorList>
    </citation>
    <scope>NUCLEOTIDE SEQUENCE [LARGE SCALE GENOMIC DNA]</scope>
    <source>
        <strain evidence="1">DMR45628</strain>
    </source>
</reference>
<dbReference type="EMBL" id="JASPKY010000048">
    <property type="protein sequence ID" value="KAK9745489.1"/>
    <property type="molecule type" value="Genomic_DNA"/>
</dbReference>
<keyword evidence="2" id="KW-1185">Reference proteome</keyword>
<sequence length="77" mass="8992">MMSRVIPVKDHKRLLYADTNRICKRGTGYKINNRFSEEIAVFRSKRKFCGFVANTLVHTLRGMDTVKLKVELFLCEP</sequence>